<evidence type="ECO:0000313" key="6">
    <source>
        <dbReference type="Proteomes" id="UP000694866"/>
    </source>
</evidence>
<dbReference type="PROSITE" id="PS51705">
    <property type="entry name" value="G_HFLX"/>
    <property type="match status" value="1"/>
</dbReference>
<name>A0A9R1T8W1_9HYME</name>
<dbReference type="KEGG" id="fas:105267585"/>
<dbReference type="GO" id="GO:0046872">
    <property type="term" value="F:metal ion binding"/>
    <property type="evidence" value="ECO:0007669"/>
    <property type="project" value="UniProtKB-KW"/>
</dbReference>
<evidence type="ECO:0000256" key="2">
    <source>
        <dbReference type="ARBA" id="ARBA00022741"/>
    </source>
</evidence>
<dbReference type="Pfam" id="PF13167">
    <property type="entry name" value="GTP-bdg_N"/>
    <property type="match status" value="1"/>
</dbReference>
<dbReference type="Pfam" id="PF16360">
    <property type="entry name" value="GTP-bdg_M"/>
    <property type="match status" value="1"/>
</dbReference>
<evidence type="ECO:0000256" key="4">
    <source>
        <dbReference type="ARBA" id="ARBA00023134"/>
    </source>
</evidence>
<evidence type="ECO:0000256" key="1">
    <source>
        <dbReference type="ARBA" id="ARBA00022723"/>
    </source>
</evidence>
<dbReference type="FunFam" id="3.40.50.300:FF:000886">
    <property type="entry name" value="Putative GTP-binding protein 6"/>
    <property type="match status" value="1"/>
</dbReference>
<dbReference type="CDD" id="cd01878">
    <property type="entry name" value="HflX"/>
    <property type="match status" value="1"/>
</dbReference>
<dbReference type="InterPro" id="IPR042108">
    <property type="entry name" value="GTPase_HflX_N_sf"/>
</dbReference>
<accession>A0A9R1T8W1</accession>
<keyword evidence="4" id="KW-0342">GTP-binding</keyword>
<dbReference type="NCBIfam" id="TIGR03156">
    <property type="entry name" value="GTP_HflX"/>
    <property type="match status" value="1"/>
</dbReference>
<feature type="domain" description="Hflx-type G" evidence="5">
    <location>
        <begin position="264"/>
        <end position="428"/>
    </location>
</feature>
<dbReference type="InterPro" id="IPR025121">
    <property type="entry name" value="GTPase_HflX_N"/>
</dbReference>
<evidence type="ECO:0000313" key="7">
    <source>
        <dbReference type="RefSeq" id="XP_011304836.1"/>
    </source>
</evidence>
<dbReference type="InterPro" id="IPR027417">
    <property type="entry name" value="P-loop_NTPase"/>
</dbReference>
<dbReference type="GO" id="GO:0005737">
    <property type="term" value="C:cytoplasm"/>
    <property type="evidence" value="ECO:0007669"/>
    <property type="project" value="TreeGrafter"/>
</dbReference>
<keyword evidence="3" id="KW-0460">Magnesium</keyword>
<dbReference type="Proteomes" id="UP000694866">
    <property type="component" value="Unplaced"/>
</dbReference>
<dbReference type="InterPro" id="IPR016496">
    <property type="entry name" value="GTPase_HflX"/>
</dbReference>
<reference evidence="7" key="1">
    <citation type="submission" date="2025-08" db="UniProtKB">
        <authorList>
            <consortium name="RefSeq"/>
        </authorList>
    </citation>
    <scope>IDENTIFICATION</scope>
    <source>
        <strain evidence="7">USDA-PBARC FA_bdor</strain>
        <tissue evidence="7">Whole organism</tissue>
    </source>
</reference>
<protein>
    <submittedName>
        <fullName evidence="7">GTP-binding protein 6</fullName>
    </submittedName>
</protein>
<sequence length="487" mass="54893">MFSIQKLRHLPQLFPPYSPKKYSLNPNKIPLKSWIVSRFISKSSEQERPPLAEINLDAEYKDISRQYLNPNIAGHGAMVIQPYVRYGSNKKKNTTASMQLQEAVALTETLNNWSVIDTMCIGLPSLQKKSLFGKGNLEMLRNKIRNNPNITAVFISVNVLRHVQVTELQNLFGVPIYDRYSVVIQIFREHAKTTEAKLQVALAELPYIWKKISWTVEDTGGRINLTETRRMVLHAREAKLKSSLKRLKEHRKMIRSNRTIRDIPTVAVVGYTNAGKTCLIKALTGDKSLVPENKLFATLDTTAHAGLLPCRLKVLYMDTIGFIQDIPEDLIEPFVATFEDAILADVIVHVFDASHPDKRAQIAHVHDTLSRIMTDLNTESKPIIEVANKCDMIPSGTVPENILGVSALNSTGIDLLKGQIEKELLTATERTSMVVRVKSGSPASAWLYKETTVTDAQADPENLEYTLLSVVVTEVQLHRFRKFLKNK</sequence>
<dbReference type="Gene3D" id="3.40.50.300">
    <property type="entry name" value="P-loop containing nucleotide triphosphate hydrolases"/>
    <property type="match status" value="1"/>
</dbReference>
<dbReference type="Pfam" id="PF01926">
    <property type="entry name" value="MMR_HSR1"/>
    <property type="match status" value="1"/>
</dbReference>
<dbReference type="GO" id="GO:0043022">
    <property type="term" value="F:ribosome binding"/>
    <property type="evidence" value="ECO:0007669"/>
    <property type="project" value="TreeGrafter"/>
</dbReference>
<keyword evidence="2" id="KW-0547">Nucleotide-binding</keyword>
<evidence type="ECO:0000256" key="3">
    <source>
        <dbReference type="ARBA" id="ARBA00022842"/>
    </source>
</evidence>
<dbReference type="InterPro" id="IPR006073">
    <property type="entry name" value="GTP-bd"/>
</dbReference>
<keyword evidence="1" id="KW-0479">Metal-binding</keyword>
<dbReference type="GeneID" id="105267585"/>
<dbReference type="AlphaFoldDB" id="A0A9R1T8W1"/>
<organism evidence="6 7">
    <name type="scientific">Fopius arisanus</name>
    <dbReference type="NCBI Taxonomy" id="64838"/>
    <lineage>
        <taxon>Eukaryota</taxon>
        <taxon>Metazoa</taxon>
        <taxon>Ecdysozoa</taxon>
        <taxon>Arthropoda</taxon>
        <taxon>Hexapoda</taxon>
        <taxon>Insecta</taxon>
        <taxon>Pterygota</taxon>
        <taxon>Neoptera</taxon>
        <taxon>Endopterygota</taxon>
        <taxon>Hymenoptera</taxon>
        <taxon>Apocrita</taxon>
        <taxon>Ichneumonoidea</taxon>
        <taxon>Braconidae</taxon>
        <taxon>Opiinae</taxon>
        <taxon>Fopius</taxon>
    </lineage>
</organism>
<gene>
    <name evidence="7" type="primary">LOC105267585</name>
</gene>
<dbReference type="RefSeq" id="XP_011304836.1">
    <property type="nucleotide sequence ID" value="XM_011306534.1"/>
</dbReference>
<evidence type="ECO:0000259" key="5">
    <source>
        <dbReference type="PROSITE" id="PS51705"/>
    </source>
</evidence>
<dbReference type="InterPro" id="IPR032305">
    <property type="entry name" value="GTP-bd_M"/>
</dbReference>
<dbReference type="InterPro" id="IPR030394">
    <property type="entry name" value="G_HFLX_dom"/>
</dbReference>
<proteinExistence type="predicted"/>
<dbReference type="Gene3D" id="3.40.50.11060">
    <property type="entry name" value="GTPase HflX, N-terminal domain"/>
    <property type="match status" value="1"/>
</dbReference>
<dbReference type="GO" id="GO:0005525">
    <property type="term" value="F:GTP binding"/>
    <property type="evidence" value="ECO:0007669"/>
    <property type="project" value="UniProtKB-KW"/>
</dbReference>
<dbReference type="OrthoDB" id="10268034at2759"/>
<dbReference type="PANTHER" id="PTHR10229">
    <property type="entry name" value="GTP-BINDING PROTEIN HFLX"/>
    <property type="match status" value="1"/>
</dbReference>
<keyword evidence="6" id="KW-1185">Reference proteome</keyword>
<dbReference type="PANTHER" id="PTHR10229:SF0">
    <property type="entry name" value="GTP-BINDING PROTEIN 6-RELATED"/>
    <property type="match status" value="1"/>
</dbReference>
<dbReference type="SUPFAM" id="SSF52540">
    <property type="entry name" value="P-loop containing nucleoside triphosphate hydrolases"/>
    <property type="match status" value="1"/>
</dbReference>